<dbReference type="OrthoDB" id="121586at2"/>
<name>A0A1G7NB48_9BACT</name>
<accession>A0A1G7NB48</accession>
<feature type="chain" id="PRO_5009242059" evidence="4">
    <location>
        <begin position="26"/>
        <end position="220"/>
    </location>
</feature>
<evidence type="ECO:0000313" key="5">
    <source>
        <dbReference type="EMBL" id="SDF70589.1"/>
    </source>
</evidence>
<feature type="signal peptide" evidence="4">
    <location>
        <begin position="1"/>
        <end position="25"/>
    </location>
</feature>
<dbReference type="PANTHER" id="PTHR35089">
    <property type="entry name" value="CHAPERONE PROTEIN SKP"/>
    <property type="match status" value="1"/>
</dbReference>
<dbReference type="SMART" id="SM00935">
    <property type="entry name" value="OmpH"/>
    <property type="match status" value="1"/>
</dbReference>
<dbReference type="Pfam" id="PF03938">
    <property type="entry name" value="OmpH"/>
    <property type="match status" value="1"/>
</dbReference>
<dbReference type="Gene3D" id="3.30.910.20">
    <property type="entry name" value="Skp domain"/>
    <property type="match status" value="1"/>
</dbReference>
<dbReference type="GO" id="GO:0050821">
    <property type="term" value="P:protein stabilization"/>
    <property type="evidence" value="ECO:0007669"/>
    <property type="project" value="TreeGrafter"/>
</dbReference>
<keyword evidence="6" id="KW-1185">Reference proteome</keyword>
<dbReference type="InterPro" id="IPR005632">
    <property type="entry name" value="Chaperone_Skp"/>
</dbReference>
<gene>
    <name evidence="5" type="ORF">SAMN05444167_3057</name>
</gene>
<dbReference type="RefSeq" id="WP_083345902.1">
    <property type="nucleotide sequence ID" value="NZ_LT629690.1"/>
</dbReference>
<evidence type="ECO:0000256" key="2">
    <source>
        <dbReference type="ARBA" id="ARBA00022729"/>
    </source>
</evidence>
<evidence type="ECO:0000313" key="6">
    <source>
        <dbReference type="Proteomes" id="UP000182427"/>
    </source>
</evidence>
<dbReference type="EMBL" id="LT629690">
    <property type="protein sequence ID" value="SDF70589.1"/>
    <property type="molecule type" value="Genomic_DNA"/>
</dbReference>
<sequence length="220" mass="23056">MNRVSKFATLAVGLITLASSPAVFAQASPAPAAAAPAVKPEAIPAKVGLIAFEQAVFATNEGQQAVAALGKKYEPQKTKIQGEQTEVDSLQKQLQAATTISDDDRQSRVRTIDAKQKQLQRDGEDAQAAYQNDLQEAYGRLAGKVNAVMQKYASDNGFTLLLDVSGQQSNVLWANEKTDVTRAVIEAYNAQAGVAAPAGPAPAATPRSAAPRPAAKTPAK</sequence>
<evidence type="ECO:0000256" key="4">
    <source>
        <dbReference type="SAM" id="SignalP"/>
    </source>
</evidence>
<dbReference type="InterPro" id="IPR024930">
    <property type="entry name" value="Skp_dom_sf"/>
</dbReference>
<protein>
    <submittedName>
        <fullName evidence="5">Periplasmic chaperone for outer membrane proteins Skp</fullName>
    </submittedName>
</protein>
<dbReference type="SUPFAM" id="SSF111384">
    <property type="entry name" value="OmpH-like"/>
    <property type="match status" value="1"/>
</dbReference>
<dbReference type="AlphaFoldDB" id="A0A1G7NB48"/>
<evidence type="ECO:0000256" key="3">
    <source>
        <dbReference type="SAM" id="MobiDB-lite"/>
    </source>
</evidence>
<reference evidence="5 6" key="1">
    <citation type="submission" date="2016-10" db="EMBL/GenBank/DDBJ databases">
        <authorList>
            <person name="de Groot N.N."/>
        </authorList>
    </citation>
    <scope>NUCLEOTIDE SEQUENCE [LARGE SCALE GENOMIC DNA]</scope>
    <source>
        <strain evidence="5 6">GAS232</strain>
    </source>
</reference>
<feature type="region of interest" description="Disordered" evidence="3">
    <location>
        <begin position="195"/>
        <end position="220"/>
    </location>
</feature>
<dbReference type="PANTHER" id="PTHR35089:SF1">
    <property type="entry name" value="CHAPERONE PROTEIN SKP"/>
    <property type="match status" value="1"/>
</dbReference>
<proteinExistence type="inferred from homology"/>
<dbReference type="Proteomes" id="UP000182427">
    <property type="component" value="Chromosome I"/>
</dbReference>
<keyword evidence="2 4" id="KW-0732">Signal</keyword>
<comment type="similarity">
    <text evidence="1">Belongs to the Skp family.</text>
</comment>
<organism evidence="5 6">
    <name type="scientific">Terriglobus roseus</name>
    <dbReference type="NCBI Taxonomy" id="392734"/>
    <lineage>
        <taxon>Bacteria</taxon>
        <taxon>Pseudomonadati</taxon>
        <taxon>Acidobacteriota</taxon>
        <taxon>Terriglobia</taxon>
        <taxon>Terriglobales</taxon>
        <taxon>Acidobacteriaceae</taxon>
        <taxon>Terriglobus</taxon>
    </lineage>
</organism>
<dbReference type="GO" id="GO:0005829">
    <property type="term" value="C:cytosol"/>
    <property type="evidence" value="ECO:0007669"/>
    <property type="project" value="TreeGrafter"/>
</dbReference>
<dbReference type="GO" id="GO:0051082">
    <property type="term" value="F:unfolded protein binding"/>
    <property type="evidence" value="ECO:0007669"/>
    <property type="project" value="InterPro"/>
</dbReference>
<evidence type="ECO:0000256" key="1">
    <source>
        <dbReference type="ARBA" id="ARBA00009091"/>
    </source>
</evidence>